<dbReference type="AlphaFoldDB" id="A0AAP0J782"/>
<accession>A0AAP0J782</accession>
<name>A0AAP0J782_9MAGN</name>
<proteinExistence type="predicted"/>
<sequence length="107" mass="11777">MVMVRLGQRKHATAGGAGGGDGARSSGSISSLNEPIKLLRRDFQEMQTQILRIMQDHTLTQDQLQEVQGQLRRKEQALTDKLEISFASAPLRGVLANDSETDDDIDN</sequence>
<organism evidence="2 3">
    <name type="scientific">Stephania yunnanensis</name>
    <dbReference type="NCBI Taxonomy" id="152371"/>
    <lineage>
        <taxon>Eukaryota</taxon>
        <taxon>Viridiplantae</taxon>
        <taxon>Streptophyta</taxon>
        <taxon>Embryophyta</taxon>
        <taxon>Tracheophyta</taxon>
        <taxon>Spermatophyta</taxon>
        <taxon>Magnoliopsida</taxon>
        <taxon>Ranunculales</taxon>
        <taxon>Menispermaceae</taxon>
        <taxon>Menispermoideae</taxon>
        <taxon>Cissampelideae</taxon>
        <taxon>Stephania</taxon>
    </lineage>
</organism>
<feature type="region of interest" description="Disordered" evidence="1">
    <location>
        <begin position="1"/>
        <end position="31"/>
    </location>
</feature>
<evidence type="ECO:0000256" key="1">
    <source>
        <dbReference type="SAM" id="MobiDB-lite"/>
    </source>
</evidence>
<dbReference type="Proteomes" id="UP001420932">
    <property type="component" value="Unassembled WGS sequence"/>
</dbReference>
<reference evidence="2 3" key="1">
    <citation type="submission" date="2024-01" db="EMBL/GenBank/DDBJ databases">
        <title>Genome assemblies of Stephania.</title>
        <authorList>
            <person name="Yang L."/>
        </authorList>
    </citation>
    <scope>NUCLEOTIDE SEQUENCE [LARGE SCALE GENOMIC DNA]</scope>
    <source>
        <strain evidence="2">YNDBR</strain>
        <tissue evidence="2">Leaf</tissue>
    </source>
</reference>
<keyword evidence="3" id="KW-1185">Reference proteome</keyword>
<evidence type="ECO:0000313" key="2">
    <source>
        <dbReference type="EMBL" id="KAK9128300.1"/>
    </source>
</evidence>
<protein>
    <submittedName>
        <fullName evidence="2">Uncharacterized protein</fullName>
    </submittedName>
</protein>
<comment type="caution">
    <text evidence="2">The sequence shown here is derived from an EMBL/GenBank/DDBJ whole genome shotgun (WGS) entry which is preliminary data.</text>
</comment>
<dbReference type="EMBL" id="JBBNAF010000007">
    <property type="protein sequence ID" value="KAK9128300.1"/>
    <property type="molecule type" value="Genomic_DNA"/>
</dbReference>
<gene>
    <name evidence="2" type="ORF">Syun_017097</name>
</gene>
<evidence type="ECO:0000313" key="3">
    <source>
        <dbReference type="Proteomes" id="UP001420932"/>
    </source>
</evidence>